<keyword evidence="1" id="KW-1133">Transmembrane helix</keyword>
<proteinExistence type="predicted"/>
<accession>A0ABW3RRN1</accession>
<gene>
    <name evidence="2" type="ORF">ACFQ3W_01350</name>
</gene>
<keyword evidence="1" id="KW-0472">Membrane</keyword>
<organism evidence="2 3">
    <name type="scientific">Paenibacillus puldeungensis</name>
    <dbReference type="NCBI Taxonomy" id="696536"/>
    <lineage>
        <taxon>Bacteria</taxon>
        <taxon>Bacillati</taxon>
        <taxon>Bacillota</taxon>
        <taxon>Bacilli</taxon>
        <taxon>Bacillales</taxon>
        <taxon>Paenibacillaceae</taxon>
        <taxon>Paenibacillus</taxon>
    </lineage>
</organism>
<dbReference type="SUPFAM" id="SSF103473">
    <property type="entry name" value="MFS general substrate transporter"/>
    <property type="match status" value="1"/>
</dbReference>
<dbReference type="EMBL" id="JBHTLM010000001">
    <property type="protein sequence ID" value="MFD1174953.1"/>
    <property type="molecule type" value="Genomic_DNA"/>
</dbReference>
<dbReference type="InterPro" id="IPR036259">
    <property type="entry name" value="MFS_trans_sf"/>
</dbReference>
<evidence type="ECO:0000313" key="3">
    <source>
        <dbReference type="Proteomes" id="UP001597262"/>
    </source>
</evidence>
<evidence type="ECO:0000313" key="2">
    <source>
        <dbReference type="EMBL" id="MFD1174953.1"/>
    </source>
</evidence>
<dbReference type="Proteomes" id="UP001597262">
    <property type="component" value="Unassembled WGS sequence"/>
</dbReference>
<name>A0ABW3RRN1_9BACL</name>
<reference evidence="3" key="1">
    <citation type="journal article" date="2019" name="Int. J. Syst. Evol. Microbiol.">
        <title>The Global Catalogue of Microorganisms (GCM) 10K type strain sequencing project: providing services to taxonomists for standard genome sequencing and annotation.</title>
        <authorList>
            <consortium name="The Broad Institute Genomics Platform"/>
            <consortium name="The Broad Institute Genome Sequencing Center for Infectious Disease"/>
            <person name="Wu L."/>
            <person name="Ma J."/>
        </authorList>
    </citation>
    <scope>NUCLEOTIDE SEQUENCE [LARGE SCALE GENOMIC DNA]</scope>
    <source>
        <strain evidence="3">CCUG 59189</strain>
    </source>
</reference>
<keyword evidence="3" id="KW-1185">Reference proteome</keyword>
<dbReference type="Gene3D" id="1.20.1250.20">
    <property type="entry name" value="MFS general substrate transporter like domains"/>
    <property type="match status" value="1"/>
</dbReference>
<evidence type="ECO:0008006" key="4">
    <source>
        <dbReference type="Google" id="ProtNLM"/>
    </source>
</evidence>
<comment type="caution">
    <text evidence="2">The sequence shown here is derived from an EMBL/GenBank/DDBJ whole genome shotgun (WGS) entry which is preliminary data.</text>
</comment>
<feature type="transmembrane region" description="Helical" evidence="1">
    <location>
        <begin position="40"/>
        <end position="64"/>
    </location>
</feature>
<sequence>MSSFLNKHVFKNELVTAAFFFGVTVLAILTLIYFGHASIVLSLIVLGVITSAMLGVNTMLISLIPHYFNKTGKVSTVSGMLNSTTYIGSAASSYGIGAVAQHFGWGFTRISWGVLAFLGAGICLFASRKWQQFSKSR</sequence>
<feature type="transmembrane region" description="Helical" evidence="1">
    <location>
        <begin position="12"/>
        <end position="34"/>
    </location>
</feature>
<evidence type="ECO:0000256" key="1">
    <source>
        <dbReference type="SAM" id="Phobius"/>
    </source>
</evidence>
<protein>
    <recommendedName>
        <fullName evidence="4">Major facilitator superfamily (MFS) profile domain-containing protein</fullName>
    </recommendedName>
</protein>
<feature type="transmembrane region" description="Helical" evidence="1">
    <location>
        <begin position="110"/>
        <end position="127"/>
    </location>
</feature>
<keyword evidence="1" id="KW-0812">Transmembrane</keyword>